<feature type="transmembrane region" description="Helical" evidence="1">
    <location>
        <begin position="12"/>
        <end position="30"/>
    </location>
</feature>
<dbReference type="RefSeq" id="WP_277866955.1">
    <property type="nucleotide sequence ID" value="NZ_JAKKUT010000002.1"/>
</dbReference>
<dbReference type="PANTHER" id="PTHR43471">
    <property type="entry name" value="ABC TRANSPORTER PERMEASE"/>
    <property type="match status" value="1"/>
</dbReference>
<evidence type="ECO:0000313" key="3">
    <source>
        <dbReference type="Proteomes" id="UP001154265"/>
    </source>
</evidence>
<accession>A0ABT6EZP3</accession>
<organism evidence="2 3">
    <name type="scientific">Candidatus Synechococcus calcipolaris G9</name>
    <dbReference type="NCBI Taxonomy" id="1497997"/>
    <lineage>
        <taxon>Bacteria</taxon>
        <taxon>Bacillati</taxon>
        <taxon>Cyanobacteriota</taxon>
        <taxon>Cyanophyceae</taxon>
        <taxon>Synechococcales</taxon>
        <taxon>Synechococcaceae</taxon>
        <taxon>Synechococcus</taxon>
    </lineage>
</organism>
<dbReference type="EMBL" id="JAKKUT010000002">
    <property type="protein sequence ID" value="MDG2991076.1"/>
    <property type="molecule type" value="Genomic_DNA"/>
</dbReference>
<protein>
    <submittedName>
        <fullName evidence="2">ABC transporter permease</fullName>
    </submittedName>
</protein>
<keyword evidence="1" id="KW-0472">Membrane</keyword>
<proteinExistence type="predicted"/>
<feature type="transmembrane region" description="Helical" evidence="1">
    <location>
        <begin position="42"/>
        <end position="62"/>
    </location>
</feature>
<feature type="transmembrane region" description="Helical" evidence="1">
    <location>
        <begin position="256"/>
        <end position="274"/>
    </location>
</feature>
<dbReference type="Proteomes" id="UP001154265">
    <property type="component" value="Unassembled WGS sequence"/>
</dbReference>
<comment type="caution">
    <text evidence="2">The sequence shown here is derived from an EMBL/GenBank/DDBJ whole genome shotgun (WGS) entry which is preliminary data.</text>
</comment>
<dbReference type="Pfam" id="PF12679">
    <property type="entry name" value="ABC2_membrane_2"/>
    <property type="match status" value="1"/>
</dbReference>
<feature type="transmembrane region" description="Helical" evidence="1">
    <location>
        <begin position="205"/>
        <end position="222"/>
    </location>
</feature>
<keyword evidence="1" id="KW-1133">Transmembrane helix</keyword>
<keyword evidence="1" id="KW-0812">Transmembrane</keyword>
<evidence type="ECO:0000313" key="2">
    <source>
        <dbReference type="EMBL" id="MDG2991076.1"/>
    </source>
</evidence>
<gene>
    <name evidence="2" type="ORF">L3556_09080</name>
</gene>
<keyword evidence="3" id="KW-1185">Reference proteome</keyword>
<reference evidence="2" key="1">
    <citation type="journal article" date="2022" name="Genome Biol. Evol.">
        <title>A New Gene Family Diagnostic for Intracellular Biomineralization of Amorphous Ca Carbonates by Cyanobacteria.</title>
        <authorList>
            <person name="Benzerara K."/>
            <person name="Duprat E."/>
            <person name="Bitard-Feildel T."/>
            <person name="Caumes G."/>
            <person name="Cassier-Chauvat C."/>
            <person name="Chauvat F."/>
            <person name="Dezi M."/>
            <person name="Diop S.I."/>
            <person name="Gaschignard G."/>
            <person name="Gorgen S."/>
            <person name="Gugger M."/>
            <person name="Lopez-Garcia P."/>
            <person name="Millet M."/>
            <person name="Skouri-Panet F."/>
            <person name="Moreira D."/>
            <person name="Callebaut I."/>
        </authorList>
    </citation>
    <scope>NUCLEOTIDE SEQUENCE</scope>
    <source>
        <strain evidence="2">G9</strain>
    </source>
</reference>
<feature type="transmembrane region" description="Helical" evidence="1">
    <location>
        <begin position="143"/>
        <end position="163"/>
    </location>
</feature>
<sequence>MSNVQQLQPKPTRGWFYPIRMIAANILAIYRRELQGYFLSPFFYVIAGVFWLLAGLFFAYIVTTVVQYVAQADLTQQQFGTPSQAIDVPQLILESYLGLLGSISQVILPMLSMGLYTEERKRGTLELLATSPITNWSVATGKLLAVVTFFATLILPLMVYEFITLRSTSPPLSPWLILAGHGGLILFAAMILSLGMFLSSLTDSAIVAAIMTFALLLILWILDALAKTTGGVVSEILTYLSPVEHFSSMTRGVVRTNSLILFGSYIFLGIYLTAQSIDAFRFQRN</sequence>
<evidence type="ECO:0000256" key="1">
    <source>
        <dbReference type="SAM" id="Phobius"/>
    </source>
</evidence>
<feature type="transmembrane region" description="Helical" evidence="1">
    <location>
        <begin position="175"/>
        <end position="198"/>
    </location>
</feature>
<name>A0ABT6EZP3_9SYNE</name>
<reference evidence="2" key="2">
    <citation type="submission" date="2022-01" db="EMBL/GenBank/DDBJ databases">
        <authorList>
            <person name="Zivanovic Y."/>
            <person name="Moreira D."/>
            <person name="Lopez-Garcia P."/>
        </authorList>
    </citation>
    <scope>NUCLEOTIDE SEQUENCE</scope>
    <source>
        <strain evidence="2">G9</strain>
    </source>
</reference>